<dbReference type="PaxDb" id="4577-GRMZM2G027638_P01"/>
<protein>
    <submittedName>
        <fullName evidence="1">Uncharacterized protein</fullName>
    </submittedName>
</protein>
<dbReference type="Pfam" id="PF13398">
    <property type="entry name" value="Peptidase_M50B"/>
    <property type="match status" value="1"/>
</dbReference>
<dbReference type="EMBL" id="CM007650">
    <property type="protein sequence ID" value="ONM53862.1"/>
    <property type="molecule type" value="Genomic_DNA"/>
</dbReference>
<dbReference type="InParanoid" id="A0A1D6I0T0"/>
<dbReference type="InterPro" id="IPR049500">
    <property type="entry name" value="Peptidase_M50B-like"/>
</dbReference>
<evidence type="ECO:0000313" key="1">
    <source>
        <dbReference type="EMBL" id="ONM53862.1"/>
    </source>
</evidence>
<reference evidence="1" key="1">
    <citation type="submission" date="2015-12" db="EMBL/GenBank/DDBJ databases">
        <title>Update maize B73 reference genome by single molecule sequencing technologies.</title>
        <authorList>
            <consortium name="Maize Genome Sequencing Project"/>
            <person name="Ware D."/>
        </authorList>
    </citation>
    <scope>NUCLEOTIDE SEQUENCE [LARGE SCALE GENOMIC DNA]</scope>
    <source>
        <tissue evidence="1">Seedling</tissue>
    </source>
</reference>
<proteinExistence type="predicted"/>
<sequence>MEERPSPEASAGNSRAEDDFRSCCGDEEELEDTEESFTAGVAKGELDEASIEANCLGQLRHPKLVELIVYCCEDDHRKVAVFCCCWFLRSITAIHLACSALCAYPFIEALWVSAKELLGIKSDRDEEQPSTMTKGPTPIHQLSRTSCATNLYPSSEWEQMRKDNYKTVNVEESLHKKCFSELRTFLLKPFKLITVFLHETSHALACKLTCGDNLPLDVTTHTSPLPSLFLGCTLFEVVISVCKKLCREGRNEKSHGPSCLFTILRLSSAARLGKRGALAELSIGTERLLSAARLGKRGALAELSTGTECLLGWTITHRSVTISFDPKATDHDELLGLSGPETCVRIYLYRNGAKMMYAPIG</sequence>
<dbReference type="SMR" id="A0A1D6I0T0"/>
<accession>A0A1D6I0T0</accession>
<dbReference type="STRING" id="4577.A0A1D6I0T0"/>
<dbReference type="AlphaFoldDB" id="A0A1D6I0T0"/>
<name>A0A1D6I0T0_MAIZE</name>
<organism evidence="1">
    <name type="scientific">Zea mays</name>
    <name type="common">Maize</name>
    <dbReference type="NCBI Taxonomy" id="4577"/>
    <lineage>
        <taxon>Eukaryota</taxon>
        <taxon>Viridiplantae</taxon>
        <taxon>Streptophyta</taxon>
        <taxon>Embryophyta</taxon>
        <taxon>Tracheophyta</taxon>
        <taxon>Spermatophyta</taxon>
        <taxon>Magnoliopsida</taxon>
        <taxon>Liliopsida</taxon>
        <taxon>Poales</taxon>
        <taxon>Poaceae</taxon>
        <taxon>PACMAD clade</taxon>
        <taxon>Panicoideae</taxon>
        <taxon>Andropogonodae</taxon>
        <taxon>Andropogoneae</taxon>
        <taxon>Tripsacinae</taxon>
        <taxon>Zea</taxon>
    </lineage>
</organism>
<gene>
    <name evidence="1" type="ORF">ZEAMMB73_Zm00001d019901</name>
</gene>